<evidence type="ECO:0000256" key="13">
    <source>
        <dbReference type="ARBA" id="ARBA00023203"/>
    </source>
</evidence>
<feature type="compositionally biased region" description="Gly residues" evidence="21">
    <location>
        <begin position="2421"/>
        <end position="2431"/>
    </location>
</feature>
<feature type="domain" description="MyTH4" evidence="24">
    <location>
        <begin position="3057"/>
        <end position="3211"/>
    </location>
</feature>
<dbReference type="FunFam" id="1.25.40.530:FF:000008">
    <property type="entry name" value="unconventional myosin-XV"/>
    <property type="match status" value="1"/>
</dbReference>
<feature type="binding site" evidence="20">
    <location>
        <begin position="1308"/>
        <end position="1315"/>
    </location>
    <ligand>
        <name>ATP</name>
        <dbReference type="ChEBI" id="CHEBI:30616"/>
    </ligand>
</feature>
<dbReference type="GO" id="GO:0016459">
    <property type="term" value="C:myosin complex"/>
    <property type="evidence" value="ECO:0007669"/>
    <property type="project" value="UniProtKB-KW"/>
</dbReference>
<dbReference type="PRINTS" id="PR00193">
    <property type="entry name" value="MYOSINHEAVY"/>
</dbReference>
<dbReference type="GO" id="GO:0003774">
    <property type="term" value="F:cytoskeletal motor activity"/>
    <property type="evidence" value="ECO:0007669"/>
    <property type="project" value="UniProtKB-UniRule"/>
</dbReference>
<dbReference type="InterPro" id="IPR041795">
    <property type="entry name" value="MyoXV_FERM_C"/>
</dbReference>
<evidence type="ECO:0000256" key="20">
    <source>
        <dbReference type="PROSITE-ProRule" id="PRU00782"/>
    </source>
</evidence>
<feature type="compositionally biased region" description="Pro residues" evidence="21">
    <location>
        <begin position="962"/>
        <end position="973"/>
    </location>
</feature>
<evidence type="ECO:0000256" key="15">
    <source>
        <dbReference type="ARBA" id="ARBA00023273"/>
    </source>
</evidence>
<dbReference type="PROSITE" id="PS50057">
    <property type="entry name" value="FERM_3"/>
    <property type="match status" value="1"/>
</dbReference>
<dbReference type="InterPro" id="IPR027417">
    <property type="entry name" value="P-loop_NTPase"/>
</dbReference>
<feature type="region of interest" description="Disordered" evidence="21">
    <location>
        <begin position="2418"/>
        <end position="2450"/>
    </location>
</feature>
<evidence type="ECO:0000256" key="2">
    <source>
        <dbReference type="ARBA" id="ARBA00004645"/>
    </source>
</evidence>
<feature type="domain" description="SH3" evidence="22">
    <location>
        <begin position="2874"/>
        <end position="2960"/>
    </location>
</feature>
<dbReference type="InterPro" id="IPR036057">
    <property type="entry name" value="MYSc_Myo15"/>
</dbReference>
<dbReference type="Proteomes" id="UP000593571">
    <property type="component" value="Unassembled WGS sequence"/>
</dbReference>
<evidence type="ECO:0000256" key="11">
    <source>
        <dbReference type="ARBA" id="ARBA00023123"/>
    </source>
</evidence>
<dbReference type="Pfam" id="PF00063">
    <property type="entry name" value="Myosin_head"/>
    <property type="match status" value="1"/>
</dbReference>
<dbReference type="CDD" id="cd13201">
    <property type="entry name" value="FERM_C_MyoXV"/>
    <property type="match status" value="1"/>
</dbReference>
<dbReference type="InterPro" id="IPR000299">
    <property type="entry name" value="FERM_domain"/>
</dbReference>
<dbReference type="Gene3D" id="1.20.5.190">
    <property type="match status" value="1"/>
</dbReference>
<proteinExistence type="inferred from homology"/>
<dbReference type="Gene3D" id="3.40.850.10">
    <property type="entry name" value="Kinesin motor domain"/>
    <property type="match status" value="1"/>
</dbReference>
<feature type="region of interest" description="Disordered" evidence="21">
    <location>
        <begin position="876"/>
        <end position="1043"/>
    </location>
</feature>
<dbReference type="EMBL" id="JACASE010000006">
    <property type="protein sequence ID" value="KAF6457693.1"/>
    <property type="molecule type" value="Genomic_DNA"/>
</dbReference>
<evidence type="ECO:0000256" key="3">
    <source>
        <dbReference type="ARBA" id="ARBA00008314"/>
    </source>
</evidence>
<gene>
    <name evidence="26" type="ORF">HJG63_013798</name>
</gene>
<dbReference type="Pfam" id="PF00612">
    <property type="entry name" value="IQ"/>
    <property type="match status" value="1"/>
</dbReference>
<dbReference type="InterPro" id="IPR035963">
    <property type="entry name" value="FERM_2"/>
</dbReference>
<dbReference type="GO" id="GO:0007605">
    <property type="term" value="P:sensory perception of sound"/>
    <property type="evidence" value="ECO:0007669"/>
    <property type="project" value="UniProtKB-KW"/>
</dbReference>
<keyword evidence="14" id="KW-0206">Cytoskeleton</keyword>
<feature type="compositionally biased region" description="Basic and acidic residues" evidence="21">
    <location>
        <begin position="2433"/>
        <end position="2443"/>
    </location>
</feature>
<dbReference type="InterPro" id="IPR036961">
    <property type="entry name" value="Kinesin_motor_dom_sf"/>
</dbReference>
<reference evidence="26 27" key="1">
    <citation type="journal article" date="2020" name="Nature">
        <title>Six reference-quality genomes reveal evolution of bat adaptations.</title>
        <authorList>
            <person name="Jebb D."/>
            <person name="Huang Z."/>
            <person name="Pippel M."/>
            <person name="Hughes G.M."/>
            <person name="Lavrichenko K."/>
            <person name="Devanna P."/>
            <person name="Winkler S."/>
            <person name="Jermiin L.S."/>
            <person name="Skirmuntt E.C."/>
            <person name="Katzourakis A."/>
            <person name="Burkitt-Gray L."/>
            <person name="Ray D.A."/>
            <person name="Sullivan K.A.M."/>
            <person name="Roscito J.G."/>
            <person name="Kirilenko B.M."/>
            <person name="Davalos L.M."/>
            <person name="Corthals A.P."/>
            <person name="Power M.L."/>
            <person name="Jones G."/>
            <person name="Ransome R.D."/>
            <person name="Dechmann D.K.N."/>
            <person name="Locatelli A.G."/>
            <person name="Puechmaille S.J."/>
            <person name="Fedrigo O."/>
            <person name="Jarvis E.D."/>
            <person name="Hiller M."/>
            <person name="Vernes S.C."/>
            <person name="Myers E.W."/>
            <person name="Teeling E.C."/>
        </authorList>
    </citation>
    <scope>NUCLEOTIDE SEQUENCE [LARGE SCALE GENOMIC DNA]</scope>
    <source>
        <strain evidence="26">MRouAeg1</strain>
        <tissue evidence="26">Muscle</tissue>
    </source>
</reference>
<dbReference type="InterPro" id="IPR019748">
    <property type="entry name" value="FERM_central"/>
</dbReference>
<dbReference type="PROSITE" id="PS50002">
    <property type="entry name" value="SH3"/>
    <property type="match status" value="1"/>
</dbReference>
<dbReference type="FunFam" id="1.20.58.530:FF:000005">
    <property type="entry name" value="unconventional myosin-IXa isoform X1"/>
    <property type="match status" value="1"/>
</dbReference>
<keyword evidence="15" id="KW-0966">Cell projection</keyword>
<dbReference type="SUPFAM" id="SSF47031">
    <property type="entry name" value="Second domain of FERM"/>
    <property type="match status" value="1"/>
</dbReference>
<dbReference type="InterPro" id="IPR001452">
    <property type="entry name" value="SH3_domain"/>
</dbReference>
<evidence type="ECO:0000256" key="14">
    <source>
        <dbReference type="ARBA" id="ARBA00023212"/>
    </source>
</evidence>
<dbReference type="InterPro" id="IPR036028">
    <property type="entry name" value="SH3-like_dom_sf"/>
</dbReference>
<dbReference type="Gene3D" id="1.10.10.820">
    <property type="match status" value="1"/>
</dbReference>
<dbReference type="CDD" id="cd14473">
    <property type="entry name" value="FERM_B-lobe"/>
    <property type="match status" value="1"/>
</dbReference>
<keyword evidence="10" id="KW-0175">Coiled coil</keyword>
<feature type="region of interest" description="Disordered" evidence="21">
    <location>
        <begin position="2336"/>
        <end position="2387"/>
    </location>
</feature>
<comment type="similarity">
    <text evidence="3 20">Belongs to the TRAFAC class myosin-kinesin ATPase superfamily. Myosin family.</text>
</comment>
<feature type="region of interest" description="Disordered" evidence="21">
    <location>
        <begin position="655"/>
        <end position="701"/>
    </location>
</feature>
<evidence type="ECO:0000256" key="6">
    <source>
        <dbReference type="ARBA" id="ARBA00022737"/>
    </source>
</evidence>
<dbReference type="SMART" id="SM00139">
    <property type="entry name" value="MyTH4"/>
    <property type="match status" value="2"/>
</dbReference>
<dbReference type="FunFam" id="1.10.10.820:FF:000001">
    <property type="entry name" value="Myosin heavy chain"/>
    <property type="match status" value="1"/>
</dbReference>
<evidence type="ECO:0000313" key="26">
    <source>
        <dbReference type="EMBL" id="KAF6457693.1"/>
    </source>
</evidence>
<evidence type="ECO:0000256" key="21">
    <source>
        <dbReference type="SAM" id="MobiDB-lite"/>
    </source>
</evidence>
<evidence type="ECO:0000259" key="25">
    <source>
        <dbReference type="PROSITE" id="PS51456"/>
    </source>
</evidence>
<feature type="region of interest" description="Disordered" evidence="21">
    <location>
        <begin position="1115"/>
        <end position="1134"/>
    </location>
</feature>
<keyword evidence="12 20" id="KW-0505">Motor protein</keyword>
<evidence type="ECO:0000256" key="8">
    <source>
        <dbReference type="ARBA" id="ARBA00022741"/>
    </source>
</evidence>
<protein>
    <recommendedName>
        <fullName evidence="17">Unconventional myosin-XV</fullName>
    </recommendedName>
    <alternativeName>
        <fullName evidence="18">Unconventional myosin-15</fullName>
    </alternativeName>
</protein>
<comment type="function">
    <text evidence="16">Myosins are actin-based motor molecules with ATPase activity. Unconventional myosins serve in intracellular movements. Their highly divergent tails are presumed to bind to membranous compartments, which would be moved relative to actin filaments. Required for the arrangement of stereocilia in mature hair bundles.</text>
</comment>
<evidence type="ECO:0000259" key="23">
    <source>
        <dbReference type="PROSITE" id="PS50057"/>
    </source>
</evidence>
<dbReference type="GO" id="GO:0005524">
    <property type="term" value="F:ATP binding"/>
    <property type="evidence" value="ECO:0007669"/>
    <property type="project" value="UniProtKB-UniRule"/>
</dbReference>
<keyword evidence="6" id="KW-0677">Repeat</keyword>
<evidence type="ECO:0000256" key="1">
    <source>
        <dbReference type="ARBA" id="ARBA00004245"/>
    </source>
</evidence>
<dbReference type="SMART" id="SM00326">
    <property type="entry name" value="SH3"/>
    <property type="match status" value="1"/>
</dbReference>
<keyword evidence="9 20" id="KW-0067">ATP-binding</keyword>
<sequence length="3537" mass="397704">MAKEEDDDKKAKKGKKGKKAPEPEKPKRSLKGTSRLFMGFRDRTPKISKKGQFRSASAFFWGLHTGPQKTKRKKKARTVLKSTSKLMTQMRMGKKKRAMKGKKPSFMVIRFPGRRGYGRLRPRAQSLSKASTAINWLTKKFLIKKAEESGSERATMDAWLNRSGSRVGSRKLPFPSGAEILRPGGRLRRFPRSRSIYASGEPVGFLPFEDEAPFRHAGSRKSLYGLEGFQDLGEYYDYHREGDDYYDRQSLYQYEEEQEPYLAAYGPYSPAWPPYGDHLHRYSLEDHYDYYHPDYYGGSYYPTSTYGYGYDDYEPPYAPPGGYTSPYSYYDGYGYEGEPYPYSYYLDPFAPYEAPYPPYHLQYNLPYDVPAFDSYGVPYAAPYSVPYAEGIYAGGDQAIYPPEVPYLYPEESTFEYPWVPPPILSPHNPYAHPMDDIAELEEPEEAARERQGTSFRLPSAAFFEQQGMDKPARSKLSLIRKFRLFPRPQVKLFGKEKLEVPLPPSLDIPLPLGDAEEDEEEEEMLQVPTGPYGHPFWGFLTPRQRNLQRALSAFGAHRAHRGLGFSPEFGRPPPRPATSLARFLKKTLSEKKPVPRLRGSQKARLGGSAVREAAYKRFGYKLAGMDPDRPSTPIVLRRAQARACNNNNSHCAPTRPAHWSALISPPAPQQPPSLRPPPNAPFSSALSGLPRPASPYGSLRRHPPPWAAPAHVPLTPQDSWWAFVEAPCVSPEVPPDLLAFSGPRPLFRGSHRRGAPFGFPGPSPPASRRRVWPSPQPSLRSLPGLGYRSPMGPGSPQPSIRSGPFQPPFSPPLRRFRSLREPLTPRRVSGRLGAPRCSPTLGDSQQPSPPPLLGPSPRSCSLNLPSRLPHTWRRLSEPPTRAVKPRVRQPFHRPTSPGPWQAAVAAAAVTPDPQESQRESEDAETPWTVPPLVPSWDVDMPPTQRSPSPWPGGAISRQGFSRPPPIPENPVPAPASQLEDPASDFTSVFLGRHHDLGPGQLAKSASPGPEQPEEEAPWGDHQPPAEPEPPTQVLPQKSPPERKALRLSLSHPLAACDQMRSAWPPWRRWGTLTSAPASLAPTGIPGALPKAGVQHQAGPGRFAVVMPRVQKLNSFQPVGPATQQPPTQLTQDPESSFKPRAWSLLWSCLWLPAKTHKPWPQVHAYPQSCRLDSGAACLSHGGPWEEVGPKSWWSKMHSIRNLPSTRFREQLREDGVEDMTQLEDLQEATVLSNLKTRFERNLIYQTYIGSILVSVNPYRMFGIYGPEQVQQYSGRALGENPPHLFAIANLAFAKMLDAKQNQCIIISGESGSGKTEATKLILRYLAAMNQKRGIMQQAPRTSSTSSFGVQILEATPLLESFGNAKTVRNDNSSRFGKFVEIFLEGGMISGAITSQYLLEKSRIVFQAKNERNYHIFYELLAGLPAQLRQAFSLQEAETYYYLNQGGNCEILGKSDADDFRRLLAAMEVLGFSGEDQDSIFRILASILHLGNVYFEKYETDAQEVASVVSAREIQAVAELLQISPEGLQKAITFKVTETMREKIFTPLTVESAVDARDAIAKVLYALLFSWLITRVNALVSPHQDMLSIAILDIYGFEDLSFNSFEQLCINYANENLQYLFNKIIFQEEQEEYTREQINWREITFADNQPCINLISLKPYGILRILDDQCCFPQATDHTFLQKCHYHHSTNPLYSKPKMPLPEFTIKHYAGKVTYQVHKFLDKNHDQVRQDVLELFVRSRTRVVAHLFASHAPQAAPQRLGKSSSVTRLYKAHTVAAKFQQSLLDLVEKMERCNPLFVRCLKPNHKKEPGLFEPEVVMAQLRYSGVLETVRIRKEGFPVRLPFQMFIDRYRCLVALKHNLPANGDMCVSVLSRLCTVMPNMYRVGVSKLFLKEHLHQLLESMREHVLNLAALTLQRCLRGFFIQRRFRSLRRKIILLQSRARGYLARQRYQQMRRSLVKFRSLVHTYMSHRRHLKLRAERRLRVEEVRLREQEELSKRQLVAVAHLEVPAELARLLQAVAGLRPAQVPRVAPVRTPRLQAEHRVTLPLDINNYPIAKFVRCHFKEPAFGMLTVPLRTPLTQLPIEHHAEAVSIFKLILRFMGDPHLHGAQENVFGNYIVQKGLAVPELRDEILAQLANQVWRNPSAHNAERGWLLLAACLSSFSPSSRLNKYLLKFVSDYGRNGFQALCQHRLMQAMSRAQQQGSGAARTFPLTQLEWIATQEKASMALDVGCFNGDQFSCPVHSWSTGEEVAGDILRHRGLADGWRGWTVAVKNGVQWAELSGHDYVLDLVSDLELLKDFPRQKSYFIVGAEGPMASKGGPRAVFWNSWDSDEDALTKPQPKGCMPKVADSNGYCGHNEDNTNEKAEDQRGTATHQDSDSLGEPTAPHEGLDCYLDSLFSSVLSCGEMDLEKPTAIAYRMKGGGQPGGGGSSRTEDTPRRPPEPKPIPGLDSSTLALQQAFIHKQAVLLAREMTLQAMALQQQSLSPVPRPLPPEKPLSSETQPKLVGTGPPAKPVLLRSTPKPLTPAPLAKASRPPTKPVAVSILAQDQASPETTSKCPELVRYSTLNSEHFPQPTQQIKNIIRQYQQPPRGGRPEALRKDGGRVFVKRPDPHEEALMILKGQMSHAVAAPGTQGGQVPREAVALVKPVTSAPRPSMGPTLVIPSRSLEPVEEPVQTRLHRLLNPNFYGYQDAPWRLFLRKEVFYPKDSYSHPVQLDLLFRQILHDTLSEACLRISKDERLKMKALFAQNQLDMQQPLVTESVKRAVVSTARDSWEVYFSRLFPATGSVGTGVQILAVSHTGIKLLRMIRGSREADRQLRVLRTYSFADILFVTIPSQNMLEFNLASEKVILFSARAHQVKTLVDDFILELKKDSDYVVAVRNFLPEDPSLLAFHKGDIIHLQPLEPPRMGYSAGCVVRKKVVYLEELRRRGPDFGWRFGTIHGRVGCFPSELVQPAAAPDFLQLPMEPGRGRAAAVAAAVASSAAAREVGRRREGLPVRTGSADRGEDDQTLPPYTMLEFAQKYFRDPQRRPQDGLRLKSKEGRESRTLEDILCFTKIPLHESLIELSDSSLNKMATDMFLAVMRFMGDAPLKGQSELDVLCTLLKLCEDHEIMRDECYCQVVKQITGNTSTKQDSCQRGWRLLYIVAAYHSCSEVLQPYLVRFLQDVSRTPGLPFQGIAKACEQNLQKTLRFGGRLEFPSSVELRAMLAGRSSKRQLFLLPGGLERHLKIKTCTVALDVVEEICAEMALTRPESFNEYVIFIVTNQGQHVCPLSRCTYILDVASEMEQVDGGYMLWFRRVLWDQPLKFENELYVTMHYNQVLPDYLKGLFSSVPAGQPSEQQLQQVSKLASLQHRAKDHFYLPSVREIQEYIPAQLYHTMASSAWLNLVSQHRQQTQALSPHQARAQFLGLLSASPMFGSSFFFIQSCSNVAVLAPCILAINQNGLNFLSIETHELIVKLPLKEIQSTRTQRPTASSSYPYVEIVLGDVAAQCTMQLQLEQGLELCRVVAVHVENMLSAREKRLTLPPSEITLL</sequence>
<dbReference type="InterPro" id="IPR000048">
    <property type="entry name" value="IQ_motif_EF-hand-BS"/>
</dbReference>
<dbReference type="Gene3D" id="2.30.30.40">
    <property type="entry name" value="SH3 Domains"/>
    <property type="match status" value="1"/>
</dbReference>
<evidence type="ECO:0000256" key="7">
    <source>
        <dbReference type="ARBA" id="ARBA00022740"/>
    </source>
</evidence>
<evidence type="ECO:0000256" key="18">
    <source>
        <dbReference type="ARBA" id="ARBA00078787"/>
    </source>
</evidence>
<evidence type="ECO:0000256" key="12">
    <source>
        <dbReference type="ARBA" id="ARBA00023175"/>
    </source>
</evidence>
<feature type="compositionally biased region" description="Pro residues" evidence="21">
    <location>
        <begin position="665"/>
        <end position="680"/>
    </location>
</feature>
<feature type="region of interest" description="Disordered" evidence="21">
    <location>
        <begin position="751"/>
        <end position="862"/>
    </location>
</feature>
<dbReference type="InterPro" id="IPR038185">
    <property type="entry name" value="MyTH4_dom_sf"/>
</dbReference>
<dbReference type="Gene3D" id="1.20.120.720">
    <property type="entry name" value="Myosin VI head, motor domain, U50 subdomain"/>
    <property type="match status" value="1"/>
</dbReference>
<dbReference type="CDD" id="cd01387">
    <property type="entry name" value="MYSc_Myo15"/>
    <property type="match status" value="1"/>
</dbReference>
<feature type="region of interest" description="Actin-binding" evidence="20">
    <location>
        <begin position="1782"/>
        <end position="1804"/>
    </location>
</feature>
<comment type="subcellular location">
    <subcellularLocation>
        <location evidence="2">Cell projection</location>
        <location evidence="2">Stereocilium</location>
    </subcellularLocation>
    <subcellularLocation>
        <location evidence="1">Cytoplasm</location>
        <location evidence="1">Cytoskeleton</location>
    </subcellularLocation>
</comment>
<dbReference type="SMART" id="SM00015">
    <property type="entry name" value="IQ"/>
    <property type="match status" value="2"/>
</dbReference>
<evidence type="ECO:0000256" key="19">
    <source>
        <dbReference type="PROSITE-ProRule" id="PRU00192"/>
    </source>
</evidence>
<feature type="region of interest" description="Disordered" evidence="21">
    <location>
        <begin position="2486"/>
        <end position="2513"/>
    </location>
</feature>
<evidence type="ECO:0000256" key="4">
    <source>
        <dbReference type="ARBA" id="ARBA00022443"/>
    </source>
</evidence>
<evidence type="ECO:0000259" key="22">
    <source>
        <dbReference type="PROSITE" id="PS50002"/>
    </source>
</evidence>
<dbReference type="PANTHER" id="PTHR22692">
    <property type="entry name" value="MYOSIN VII, XV"/>
    <property type="match status" value="1"/>
</dbReference>
<evidence type="ECO:0000259" key="24">
    <source>
        <dbReference type="PROSITE" id="PS51016"/>
    </source>
</evidence>
<dbReference type="FunFam" id="2.30.30.40:FF:000201">
    <property type="entry name" value="Myosin XVA"/>
    <property type="match status" value="1"/>
</dbReference>
<comment type="caution">
    <text evidence="26">The sequence shown here is derived from an EMBL/GenBank/DDBJ whole genome shotgun (WGS) entry which is preliminary data.</text>
</comment>
<feature type="compositionally biased region" description="Basic and acidic residues" evidence="21">
    <location>
        <begin position="2357"/>
        <end position="2370"/>
    </location>
</feature>
<evidence type="ECO:0000256" key="17">
    <source>
        <dbReference type="ARBA" id="ARBA00068020"/>
    </source>
</evidence>
<feature type="region of interest" description="Disordered" evidence="21">
    <location>
        <begin position="2992"/>
        <end position="3014"/>
    </location>
</feature>
<keyword evidence="13 20" id="KW-0009">Actin-binding</keyword>
<dbReference type="Gene3D" id="1.20.58.530">
    <property type="match status" value="1"/>
</dbReference>
<dbReference type="PROSITE" id="PS51456">
    <property type="entry name" value="MYOSIN_MOTOR"/>
    <property type="match status" value="1"/>
</dbReference>
<keyword evidence="5" id="KW-0963">Cytoplasm</keyword>
<dbReference type="PANTHER" id="PTHR22692:SF21">
    <property type="entry name" value="MYOSIN XVA"/>
    <property type="match status" value="1"/>
</dbReference>
<dbReference type="Pfam" id="PF00784">
    <property type="entry name" value="MyTH4"/>
    <property type="match status" value="2"/>
</dbReference>
<evidence type="ECO:0000256" key="5">
    <source>
        <dbReference type="ARBA" id="ARBA00022490"/>
    </source>
</evidence>
<dbReference type="SUPFAM" id="SSF52540">
    <property type="entry name" value="P-loop containing nucleoside triphosphate hydrolases"/>
    <property type="match status" value="1"/>
</dbReference>
<keyword evidence="11 20" id="KW-0518">Myosin</keyword>
<name>A0A7J8GCA8_ROUAE</name>
<keyword evidence="7" id="KW-1009">Hearing</keyword>
<dbReference type="Gene3D" id="1.25.40.530">
    <property type="entry name" value="MyTH4 domain"/>
    <property type="match status" value="2"/>
</dbReference>
<dbReference type="PROSITE" id="PS50096">
    <property type="entry name" value="IQ"/>
    <property type="match status" value="2"/>
</dbReference>
<feature type="domain" description="FERM" evidence="23">
    <location>
        <begin position="3216"/>
        <end position="3537"/>
    </location>
</feature>
<dbReference type="Pfam" id="PF00373">
    <property type="entry name" value="FERM_M"/>
    <property type="match status" value="1"/>
</dbReference>
<dbReference type="SMART" id="SM00242">
    <property type="entry name" value="MYSc"/>
    <property type="match status" value="1"/>
</dbReference>
<dbReference type="GO" id="GO:0032420">
    <property type="term" value="C:stereocilium"/>
    <property type="evidence" value="ECO:0007669"/>
    <property type="project" value="UniProtKB-SubCell"/>
</dbReference>
<organism evidence="26 27">
    <name type="scientific">Rousettus aegyptiacus</name>
    <name type="common">Egyptian fruit bat</name>
    <name type="synonym">Pteropus aegyptiacus</name>
    <dbReference type="NCBI Taxonomy" id="9407"/>
    <lineage>
        <taxon>Eukaryota</taxon>
        <taxon>Metazoa</taxon>
        <taxon>Chordata</taxon>
        <taxon>Craniata</taxon>
        <taxon>Vertebrata</taxon>
        <taxon>Euteleostomi</taxon>
        <taxon>Mammalia</taxon>
        <taxon>Eutheria</taxon>
        <taxon>Laurasiatheria</taxon>
        <taxon>Chiroptera</taxon>
        <taxon>Yinpterochiroptera</taxon>
        <taxon>Pteropodoidea</taxon>
        <taxon>Pteropodidae</taxon>
        <taxon>Rousettinae</taxon>
        <taxon>Rousettus</taxon>
    </lineage>
</organism>
<evidence type="ECO:0000256" key="16">
    <source>
        <dbReference type="ARBA" id="ARBA00054651"/>
    </source>
</evidence>
<dbReference type="SUPFAM" id="SSF50044">
    <property type="entry name" value="SH3-domain"/>
    <property type="match status" value="1"/>
</dbReference>
<dbReference type="Pfam" id="PF26570">
    <property type="entry name" value="MYO15"/>
    <property type="match status" value="1"/>
</dbReference>
<evidence type="ECO:0000256" key="10">
    <source>
        <dbReference type="ARBA" id="ARBA00023054"/>
    </source>
</evidence>
<keyword evidence="4 19" id="KW-0728">SH3 domain</keyword>
<dbReference type="InterPro" id="IPR011993">
    <property type="entry name" value="PH-like_dom_sf"/>
</dbReference>
<feature type="domain" description="Myosin motor" evidence="25">
    <location>
        <begin position="1214"/>
        <end position="1903"/>
    </location>
</feature>
<dbReference type="GO" id="GO:0003779">
    <property type="term" value="F:actin binding"/>
    <property type="evidence" value="ECO:0007669"/>
    <property type="project" value="UniProtKB-KW"/>
</dbReference>
<keyword evidence="27" id="KW-1185">Reference proteome</keyword>
<dbReference type="InterPro" id="IPR019749">
    <property type="entry name" value="Band_41_domain"/>
</dbReference>
<evidence type="ECO:0000313" key="27">
    <source>
        <dbReference type="Proteomes" id="UP000593571"/>
    </source>
</evidence>
<accession>A0A7J8GCA8</accession>
<dbReference type="InterPro" id="IPR000857">
    <property type="entry name" value="MyTH4_dom"/>
</dbReference>
<dbReference type="InterPro" id="IPR051567">
    <property type="entry name" value="Unconventional_Myosin_ATPase"/>
</dbReference>
<dbReference type="InterPro" id="IPR059004">
    <property type="entry name" value="MYO15"/>
</dbReference>
<dbReference type="Gene3D" id="6.20.240.20">
    <property type="match status" value="1"/>
</dbReference>
<feature type="domain" description="MyTH4" evidence="24">
    <location>
        <begin position="2069"/>
        <end position="2221"/>
    </location>
</feature>
<dbReference type="PROSITE" id="PS51016">
    <property type="entry name" value="MYTH4"/>
    <property type="match status" value="2"/>
</dbReference>
<dbReference type="FunFam" id="1.25.40.530:FF:000009">
    <property type="entry name" value="Myosin XVA"/>
    <property type="match status" value="1"/>
</dbReference>
<dbReference type="InterPro" id="IPR001609">
    <property type="entry name" value="Myosin_head_motor_dom-like"/>
</dbReference>
<feature type="compositionally biased region" description="Low complexity" evidence="21">
    <location>
        <begin position="1120"/>
        <end position="1133"/>
    </location>
</feature>
<evidence type="ECO:0000256" key="9">
    <source>
        <dbReference type="ARBA" id="ARBA00022840"/>
    </source>
</evidence>
<dbReference type="Pfam" id="PF07653">
    <property type="entry name" value="SH3_2"/>
    <property type="match status" value="1"/>
</dbReference>
<dbReference type="Gene3D" id="2.30.29.30">
    <property type="entry name" value="Pleckstrin-homology domain (PH domain)/Phosphotyrosine-binding domain (PTB)"/>
    <property type="match status" value="2"/>
</dbReference>
<keyword evidence="8 20" id="KW-0547">Nucleotide-binding</keyword>
<dbReference type="SMART" id="SM00295">
    <property type="entry name" value="B41"/>
    <property type="match status" value="1"/>
</dbReference>
<feature type="region of interest" description="Disordered" evidence="21">
    <location>
        <begin position="1"/>
        <end position="43"/>
    </location>
</feature>